<dbReference type="Gene3D" id="3.90.1200.10">
    <property type="match status" value="1"/>
</dbReference>
<proteinExistence type="predicted"/>
<protein>
    <recommendedName>
        <fullName evidence="2">Aminoglycoside phosphotransferase domain-containing protein</fullName>
    </recommendedName>
</protein>
<organism evidence="3 4">
    <name type="scientific">Rhodococcus opacus (strain B4)</name>
    <dbReference type="NCBI Taxonomy" id="632772"/>
    <lineage>
        <taxon>Bacteria</taxon>
        <taxon>Bacillati</taxon>
        <taxon>Actinomycetota</taxon>
        <taxon>Actinomycetes</taxon>
        <taxon>Mycobacteriales</taxon>
        <taxon>Nocardiaceae</taxon>
        <taxon>Rhodococcus</taxon>
    </lineage>
</organism>
<dbReference type="InterPro" id="IPR011009">
    <property type="entry name" value="Kinase-like_dom_sf"/>
</dbReference>
<keyword evidence="1" id="KW-0547">Nucleotide-binding</keyword>
<gene>
    <name evidence="3" type="ordered locus">ROP_pROB02-01250</name>
</gene>
<keyword evidence="3" id="KW-0614">Plasmid</keyword>
<dbReference type="PROSITE" id="PS00107">
    <property type="entry name" value="PROTEIN_KINASE_ATP"/>
    <property type="match status" value="1"/>
</dbReference>
<evidence type="ECO:0000313" key="4">
    <source>
        <dbReference type="Proteomes" id="UP000002212"/>
    </source>
</evidence>
<reference evidence="3 4" key="2">
    <citation type="submission" date="2009-03" db="EMBL/GenBank/DDBJ databases">
        <title>Comparison of the complete genome sequences of Rhodococcus erythropolis PR4 and Rhodococcus opacus B4.</title>
        <authorList>
            <person name="Takarada H."/>
            <person name="Sekine M."/>
            <person name="Hosoyama A."/>
            <person name="Yamada R."/>
            <person name="Fujisawa T."/>
            <person name="Omata S."/>
            <person name="Shimizu A."/>
            <person name="Tsukatani N."/>
            <person name="Tanikawa S."/>
            <person name="Fujita N."/>
            <person name="Harayama S."/>
        </authorList>
    </citation>
    <scope>NUCLEOTIDE SEQUENCE [LARGE SCALE GENOMIC DNA]</scope>
    <source>
        <strain evidence="3 4">B4</strain>
        <plasmid evidence="3 4">pROB02</plasmid>
    </source>
</reference>
<name>C1BDT5_RHOOB</name>
<reference evidence="3 4" key="1">
    <citation type="journal article" date="2005" name="J. Biosci. Bioeng.">
        <title>Isolation and characterization of benzene-tolerant Rhodococcus opacus strains.</title>
        <authorList>
            <person name="Na K.S."/>
            <person name="Kuroda A."/>
            <person name="Takiguchi N."/>
            <person name="Ikeda T."/>
            <person name="Ohtake H."/>
            <person name="Kato J."/>
        </authorList>
    </citation>
    <scope>NUCLEOTIDE SEQUENCE [LARGE SCALE GENOMIC DNA]</scope>
    <source>
        <strain evidence="3 4">B4</strain>
        <plasmid evidence="3">pROB02</plasmid>
    </source>
</reference>
<dbReference type="KEGG" id="rop:ROP_pROB02-01250"/>
<feature type="domain" description="Aminoglycoside phosphotransferase" evidence="2">
    <location>
        <begin position="29"/>
        <end position="247"/>
    </location>
</feature>
<dbReference type="GO" id="GO:0005524">
    <property type="term" value="F:ATP binding"/>
    <property type="evidence" value="ECO:0007669"/>
    <property type="project" value="UniProtKB-UniRule"/>
</dbReference>
<sequence length="321" mass="35683">MEKAPIGIGAMADTFRIQLTWSEESAGPRSLVIKKPSADPAAAATAASLGAYEREAKFYVELAPRTAVRAPRLFGVELDDGIPSTVLLEDLSEDYQPGDQFAELALPLLRRARHQLVLLQAPFWQNADTANLDWLHRRLGVPIPAIVERMQRSWWSARSTIGSGLTSDERACVDRFVSHAGEWASGLNGPCSLVHHDFRVDNMLFGQNEIVVLDWQTIGWGPAMFDVAYLLGTSLEPERRRAVERDEIARHVDELAEHGVDWDVAEAWQAYRQAAFAVLLMLVPPIASVKTNARMEAMYRRLIAFGARMAIDLDALDLLPA</sequence>
<dbReference type="PANTHER" id="PTHR11012">
    <property type="entry name" value="PROTEIN KINASE-LIKE DOMAIN-CONTAINING"/>
    <property type="match status" value="1"/>
</dbReference>
<feature type="binding site" evidence="1">
    <location>
        <position position="35"/>
    </location>
    <ligand>
        <name>ATP</name>
        <dbReference type="ChEBI" id="CHEBI:30616"/>
    </ligand>
</feature>
<keyword evidence="1" id="KW-0067">ATP-binding</keyword>
<dbReference type="SUPFAM" id="SSF56112">
    <property type="entry name" value="Protein kinase-like (PK-like)"/>
    <property type="match status" value="1"/>
</dbReference>
<dbReference type="AlphaFoldDB" id="C1BDT5"/>
<dbReference type="EMBL" id="AP011117">
    <property type="protein sequence ID" value="BAH47138.1"/>
    <property type="molecule type" value="Genomic_DNA"/>
</dbReference>
<geneLocation type="plasmid" evidence="3 4">
    <name>pROB02</name>
</geneLocation>
<dbReference type="PATRIC" id="fig|632772.20.peg.8505"/>
<dbReference type="HOGENOM" id="CLU_061751_0_0_11"/>
<accession>C1BDT5</accession>
<evidence type="ECO:0000259" key="2">
    <source>
        <dbReference type="Pfam" id="PF01636"/>
    </source>
</evidence>
<dbReference type="Proteomes" id="UP000002212">
    <property type="component" value="Plasmid pROB02"/>
</dbReference>
<dbReference type="Pfam" id="PF01636">
    <property type="entry name" value="APH"/>
    <property type="match status" value="1"/>
</dbReference>
<dbReference type="InterPro" id="IPR017441">
    <property type="entry name" value="Protein_kinase_ATP_BS"/>
</dbReference>
<dbReference type="InterPro" id="IPR002575">
    <property type="entry name" value="Aminoglycoside_PTrfase"/>
</dbReference>
<dbReference type="PANTHER" id="PTHR11012:SF30">
    <property type="entry name" value="PROTEIN KINASE-LIKE DOMAIN-CONTAINING"/>
    <property type="match status" value="1"/>
</dbReference>
<evidence type="ECO:0000313" key="3">
    <source>
        <dbReference type="EMBL" id="BAH47138.1"/>
    </source>
</evidence>
<evidence type="ECO:0000256" key="1">
    <source>
        <dbReference type="PROSITE-ProRule" id="PRU10141"/>
    </source>
</evidence>